<gene>
    <name evidence="1" type="ORF">ENM78_02325</name>
</gene>
<proteinExistence type="predicted"/>
<name>A0A7J3ZJL7_9CREN</name>
<sequence length="125" mass="14446">MRVWFLRVCPGCFSQLLEEEEFKLFGERAKGLGLRASTALFKDILQARVYIKLFGFIPYQRSKGEYGNADMVVYGLCSECLKQARTRREEFAIEVARNIALLVARDSPREVRKMHATVVLELEPR</sequence>
<evidence type="ECO:0000313" key="1">
    <source>
        <dbReference type="EMBL" id="HHQ80287.1"/>
    </source>
</evidence>
<comment type="caution">
    <text evidence="1">The sequence shown here is derived from an EMBL/GenBank/DDBJ whole genome shotgun (WGS) entry which is preliminary data.</text>
</comment>
<organism evidence="1">
    <name type="scientific">Fervidicoccus fontis</name>
    <dbReference type="NCBI Taxonomy" id="683846"/>
    <lineage>
        <taxon>Archaea</taxon>
        <taxon>Thermoproteota</taxon>
        <taxon>Thermoprotei</taxon>
        <taxon>Fervidicoccales</taxon>
        <taxon>Fervidicoccaceae</taxon>
        <taxon>Fervidicoccus</taxon>
    </lineage>
</organism>
<dbReference type="AlphaFoldDB" id="A0A7J3ZJL7"/>
<protein>
    <submittedName>
        <fullName evidence="1">Uncharacterized protein</fullName>
    </submittedName>
</protein>
<dbReference type="EMBL" id="DRZC01000031">
    <property type="protein sequence ID" value="HHQ80287.1"/>
    <property type="molecule type" value="Genomic_DNA"/>
</dbReference>
<reference evidence="1" key="1">
    <citation type="journal article" date="2020" name="mSystems">
        <title>Genome- and Community-Level Interaction Insights into Carbon Utilization and Element Cycling Functions of Hydrothermarchaeota in Hydrothermal Sediment.</title>
        <authorList>
            <person name="Zhou Z."/>
            <person name="Liu Y."/>
            <person name="Xu W."/>
            <person name="Pan J."/>
            <person name="Luo Z.H."/>
            <person name="Li M."/>
        </authorList>
    </citation>
    <scope>NUCLEOTIDE SEQUENCE [LARGE SCALE GENOMIC DNA]</scope>
    <source>
        <strain evidence="1">SpSt-1116</strain>
    </source>
</reference>
<accession>A0A7J3ZJL7</accession>